<dbReference type="Proteomes" id="UP001560267">
    <property type="component" value="Unassembled WGS sequence"/>
</dbReference>
<reference evidence="1 2" key="1">
    <citation type="submission" date="2024-07" db="EMBL/GenBank/DDBJ databases">
        <title>Draft Genome Sequence of Ferrimicrobium acidiphilum Strain YE2023, Isolated from a Pulp of Bioleach Reactor.</title>
        <authorList>
            <person name="Elkina Y.A."/>
            <person name="Bulaeva A.G."/>
            <person name="Beletsky A.V."/>
            <person name="Mardanov A.V."/>
        </authorList>
    </citation>
    <scope>NUCLEOTIDE SEQUENCE [LARGE SCALE GENOMIC DNA]</scope>
    <source>
        <strain evidence="1 2">YE2023</strain>
    </source>
</reference>
<dbReference type="RefSeq" id="WP_369084481.1">
    <property type="nucleotide sequence ID" value="NZ_JBFSHR010000021.1"/>
</dbReference>
<proteinExistence type="predicted"/>
<sequence>MLRDYRAFGTDVRYSPFGVSTSVGARDRLAQVFLVTTGTTQADPGRYRRVGEALIWLVSTLLEDDSVGC</sequence>
<organism evidence="1 2">
    <name type="scientific">Ferrimicrobium acidiphilum</name>
    <dbReference type="NCBI Taxonomy" id="121039"/>
    <lineage>
        <taxon>Bacteria</taxon>
        <taxon>Bacillati</taxon>
        <taxon>Actinomycetota</taxon>
        <taxon>Acidimicrobiia</taxon>
        <taxon>Acidimicrobiales</taxon>
        <taxon>Acidimicrobiaceae</taxon>
        <taxon>Ferrimicrobium</taxon>
    </lineage>
</organism>
<name>A0ABV3Y267_9ACTN</name>
<comment type="caution">
    <text evidence="1">The sequence shown here is derived from an EMBL/GenBank/DDBJ whole genome shotgun (WGS) entry which is preliminary data.</text>
</comment>
<evidence type="ECO:0000313" key="1">
    <source>
        <dbReference type="EMBL" id="MEX6429653.1"/>
    </source>
</evidence>
<dbReference type="EMBL" id="JBFSHR010000021">
    <property type="protein sequence ID" value="MEX6429653.1"/>
    <property type="molecule type" value="Genomic_DNA"/>
</dbReference>
<accession>A0ABV3Y267</accession>
<evidence type="ECO:0000313" key="2">
    <source>
        <dbReference type="Proteomes" id="UP001560267"/>
    </source>
</evidence>
<gene>
    <name evidence="1" type="ORF">AB6A68_07340</name>
</gene>
<keyword evidence="2" id="KW-1185">Reference proteome</keyword>
<protein>
    <submittedName>
        <fullName evidence="1">Uncharacterized protein</fullName>
    </submittedName>
</protein>